<proteinExistence type="inferred from homology"/>
<evidence type="ECO:0000313" key="8">
    <source>
        <dbReference type="Proteomes" id="UP000095767"/>
    </source>
</evidence>
<dbReference type="GO" id="GO:0009611">
    <property type="term" value="P:response to wounding"/>
    <property type="evidence" value="ECO:0007669"/>
    <property type="project" value="UniProtKB-UniRule"/>
</dbReference>
<dbReference type="Pfam" id="PF06200">
    <property type="entry name" value="tify"/>
    <property type="match status" value="1"/>
</dbReference>
<dbReference type="PANTHER" id="PTHR33077">
    <property type="entry name" value="PROTEIN TIFY 4A-RELATED-RELATED"/>
    <property type="match status" value="1"/>
</dbReference>
<evidence type="ECO:0000256" key="4">
    <source>
        <dbReference type="RuleBase" id="RU369065"/>
    </source>
</evidence>
<dbReference type="GO" id="GO:0031347">
    <property type="term" value="P:regulation of defense response"/>
    <property type="evidence" value="ECO:0007669"/>
    <property type="project" value="UniProtKB-UniRule"/>
</dbReference>
<dbReference type="STRING" id="888268.A0A1E5WH50"/>
<dbReference type="AlphaFoldDB" id="A0A1E5WH50"/>
<reference evidence="7 8" key="1">
    <citation type="submission" date="2016-09" db="EMBL/GenBank/DDBJ databases">
        <title>The draft genome of Dichanthelium oligosanthes: A C3 panicoid grass species.</title>
        <authorList>
            <person name="Studer A.J."/>
            <person name="Schnable J.C."/>
            <person name="Brutnell T.P."/>
        </authorList>
    </citation>
    <scope>NUCLEOTIDE SEQUENCE [LARGE SCALE GENOMIC DNA]</scope>
    <source>
        <strain evidence="8">cv. Kellogg 1175</strain>
        <tissue evidence="7">Leaf</tissue>
    </source>
</reference>
<protein>
    <recommendedName>
        <fullName evidence="4">Protein TIFY</fullName>
    </recommendedName>
    <alternativeName>
        <fullName evidence="4">Jasmonate ZIM domain-containing protein</fullName>
    </alternativeName>
</protein>
<dbReference type="Proteomes" id="UP000095767">
    <property type="component" value="Unassembled WGS sequence"/>
</dbReference>
<dbReference type="PROSITE" id="PS51320">
    <property type="entry name" value="TIFY"/>
    <property type="match status" value="1"/>
</dbReference>
<comment type="subcellular location">
    <subcellularLocation>
        <location evidence="4">Nucleus</location>
    </subcellularLocation>
</comment>
<evidence type="ECO:0000256" key="1">
    <source>
        <dbReference type="ARBA" id="ARBA00008614"/>
    </source>
</evidence>
<dbReference type="SMART" id="SM00979">
    <property type="entry name" value="TIFY"/>
    <property type="match status" value="1"/>
</dbReference>
<sequence>MAATGSGRRSRFAVTCPQLRQYMRENQRRVQQMGNLVRLFQAPPPLPVAPQENADRTMQLFPVHAAMAQPALEIRPEGKKTPMTIFYGGQVVQFGNILADKARELMQMVESATAPLPEIPETTEPSAGADQPPIARKASLKRFLEKRKQR</sequence>
<evidence type="ECO:0000259" key="6">
    <source>
        <dbReference type="PROSITE" id="PS51320"/>
    </source>
</evidence>
<evidence type="ECO:0000313" key="7">
    <source>
        <dbReference type="EMBL" id="OEL36470.1"/>
    </source>
</evidence>
<feature type="domain" description="Tify" evidence="6">
    <location>
        <begin position="76"/>
        <end position="111"/>
    </location>
</feature>
<dbReference type="EMBL" id="LWDX02009075">
    <property type="protein sequence ID" value="OEL36470.1"/>
    <property type="molecule type" value="Genomic_DNA"/>
</dbReference>
<feature type="compositionally biased region" description="Basic residues" evidence="5">
    <location>
        <begin position="138"/>
        <end position="150"/>
    </location>
</feature>
<feature type="region of interest" description="Disordered" evidence="5">
    <location>
        <begin position="113"/>
        <end position="150"/>
    </location>
</feature>
<gene>
    <name evidence="7" type="ORF">BAE44_0002511</name>
</gene>
<dbReference type="InterPro" id="IPR010399">
    <property type="entry name" value="Tify_dom"/>
</dbReference>
<accession>A0A1E5WH50</accession>
<evidence type="ECO:0000256" key="5">
    <source>
        <dbReference type="SAM" id="MobiDB-lite"/>
    </source>
</evidence>
<organism evidence="7 8">
    <name type="scientific">Dichanthelium oligosanthes</name>
    <dbReference type="NCBI Taxonomy" id="888268"/>
    <lineage>
        <taxon>Eukaryota</taxon>
        <taxon>Viridiplantae</taxon>
        <taxon>Streptophyta</taxon>
        <taxon>Embryophyta</taxon>
        <taxon>Tracheophyta</taxon>
        <taxon>Spermatophyta</taxon>
        <taxon>Magnoliopsida</taxon>
        <taxon>Liliopsida</taxon>
        <taxon>Poales</taxon>
        <taxon>Poaceae</taxon>
        <taxon>PACMAD clade</taxon>
        <taxon>Panicoideae</taxon>
        <taxon>Panicodae</taxon>
        <taxon>Paniceae</taxon>
        <taxon>Dichantheliinae</taxon>
        <taxon>Dichanthelium</taxon>
    </lineage>
</organism>
<keyword evidence="8" id="KW-1185">Reference proteome</keyword>
<dbReference type="PANTHER" id="PTHR33077:SF52">
    <property type="entry name" value="PROTEIN TIFY 11D"/>
    <property type="match status" value="1"/>
</dbReference>
<keyword evidence="3" id="KW-0832">Ubl conjugation</keyword>
<dbReference type="OrthoDB" id="606362at2759"/>
<evidence type="ECO:0000256" key="3">
    <source>
        <dbReference type="ARBA" id="ARBA00022843"/>
    </source>
</evidence>
<comment type="function">
    <text evidence="4">Repressor of jasmonate responses.</text>
</comment>
<dbReference type="Pfam" id="PF09425">
    <property type="entry name" value="Jas_motif"/>
    <property type="match status" value="1"/>
</dbReference>
<keyword evidence="4" id="KW-0539">Nucleus</keyword>
<dbReference type="GO" id="GO:0005634">
    <property type="term" value="C:nucleus"/>
    <property type="evidence" value="ECO:0007669"/>
    <property type="project" value="UniProtKB-SubCell"/>
</dbReference>
<comment type="caution">
    <text evidence="7">The sequence shown here is derived from an EMBL/GenBank/DDBJ whole genome shotgun (WGS) entry which is preliminary data.</text>
</comment>
<comment type="similarity">
    <text evidence="1 4">Belongs to the TIFY/JAZ family.</text>
</comment>
<name>A0A1E5WH50_9POAL</name>
<keyword evidence="2 4" id="KW-1184">Jasmonic acid signaling pathway</keyword>
<dbReference type="InterPro" id="IPR018467">
    <property type="entry name" value="CCT_CS"/>
</dbReference>
<evidence type="ECO:0000256" key="2">
    <source>
        <dbReference type="ARBA" id="ARBA00022819"/>
    </source>
</evidence>
<dbReference type="InterPro" id="IPR040390">
    <property type="entry name" value="TIFY/JAZ"/>
</dbReference>
<comment type="domain">
    <text evidence="4">The jas domain is required for interaction with COI1.</text>
</comment>
<dbReference type="GO" id="GO:2000022">
    <property type="term" value="P:regulation of jasmonic acid mediated signaling pathway"/>
    <property type="evidence" value="ECO:0007669"/>
    <property type="project" value="UniProtKB-UniRule"/>
</dbReference>